<reference evidence="3" key="1">
    <citation type="submission" date="2022-08" db="EMBL/GenBank/DDBJ databases">
        <authorList>
            <consortium name="DOE Joint Genome Institute"/>
            <person name="Min B."/>
            <person name="Riley R."/>
            <person name="Sierra-Patev S."/>
            <person name="Naranjo-Ortiz M."/>
            <person name="Looney B."/>
            <person name="Konkel Z."/>
            <person name="Slot J.C."/>
            <person name="Sakamoto Y."/>
            <person name="Steenwyk J.L."/>
            <person name="Rokas A."/>
            <person name="Carro J."/>
            <person name="Camarero S."/>
            <person name="Ferreira P."/>
            <person name="Molpeceres G."/>
            <person name="Ruiz-Duenas F.J."/>
            <person name="Serrano A."/>
            <person name="Henrissat B."/>
            <person name="Drula E."/>
            <person name="Hughes K.W."/>
            <person name="Mata J.L."/>
            <person name="Ishikawa N.K."/>
            <person name="Vargas-Isla R."/>
            <person name="Ushijima S."/>
            <person name="Smith C.A."/>
            <person name="Ahrendt S."/>
            <person name="Andreopoulos W."/>
            <person name="He G."/>
            <person name="Labutti K."/>
            <person name="Lipzen A."/>
            <person name="Ng V."/>
            <person name="Sandor L."/>
            <person name="Barry K."/>
            <person name="Martinez A.T."/>
            <person name="Xiao Y."/>
            <person name="Gibbons J.G."/>
            <person name="Terashima K."/>
            <person name="Hibbett D.S."/>
            <person name="Grigoriev I.V."/>
        </authorList>
    </citation>
    <scope>NUCLEOTIDE SEQUENCE</scope>
    <source>
        <strain evidence="3">Sp2 HRB7682 ss15</strain>
    </source>
</reference>
<dbReference type="EMBL" id="JANVFS010000009">
    <property type="protein sequence ID" value="KAJ4487272.1"/>
    <property type="molecule type" value="Genomic_DNA"/>
</dbReference>
<accession>A0A9W9APF4</accession>
<evidence type="ECO:0000313" key="4">
    <source>
        <dbReference type="Proteomes" id="UP001150238"/>
    </source>
</evidence>
<dbReference type="Proteomes" id="UP001150238">
    <property type="component" value="Unassembled WGS sequence"/>
</dbReference>
<feature type="compositionally biased region" description="Low complexity" evidence="1">
    <location>
        <begin position="11"/>
        <end position="41"/>
    </location>
</feature>
<feature type="compositionally biased region" description="Basic and acidic residues" evidence="1">
    <location>
        <begin position="152"/>
        <end position="162"/>
    </location>
</feature>
<sequence length="229" mass="24426">MVAIIFRAESESTPTASSTPTSSSSSSITSASTSTSSALSTGTNPDPATNALTKNVLEWIFLALVVIFVSSVVHRRLHALKRNGLPIRSFFSARNVRAPSANPRPSRPFPSTFSSSLSAYDLANVPTAYNPFATIYSFTTPSNRTRNPTRAADIDSGGRRIGEGPSDYHNGSGDRKDTLPAYDKHGSPPGYIASLPVLPSLGSAGEDRRNMETGEAAPNYSFHEIRDTS</sequence>
<protein>
    <submittedName>
        <fullName evidence="3">Uncharacterized protein</fullName>
    </submittedName>
</protein>
<keyword evidence="2" id="KW-1133">Transmembrane helix</keyword>
<feature type="compositionally biased region" description="Low complexity" evidence="1">
    <location>
        <begin position="140"/>
        <end position="150"/>
    </location>
</feature>
<keyword evidence="2" id="KW-0812">Transmembrane</keyword>
<feature type="region of interest" description="Disordered" evidence="1">
    <location>
        <begin position="8"/>
        <end position="46"/>
    </location>
</feature>
<feature type="region of interest" description="Disordered" evidence="1">
    <location>
        <begin position="140"/>
        <end position="229"/>
    </location>
</feature>
<organism evidence="3 4">
    <name type="scientific">Lentinula lateritia</name>
    <dbReference type="NCBI Taxonomy" id="40482"/>
    <lineage>
        <taxon>Eukaryota</taxon>
        <taxon>Fungi</taxon>
        <taxon>Dikarya</taxon>
        <taxon>Basidiomycota</taxon>
        <taxon>Agaricomycotina</taxon>
        <taxon>Agaricomycetes</taxon>
        <taxon>Agaricomycetidae</taxon>
        <taxon>Agaricales</taxon>
        <taxon>Marasmiineae</taxon>
        <taxon>Omphalotaceae</taxon>
        <taxon>Lentinula</taxon>
    </lineage>
</organism>
<gene>
    <name evidence="3" type="ORF">C8J55DRAFT_507428</name>
</gene>
<reference evidence="3" key="2">
    <citation type="journal article" date="2023" name="Proc. Natl. Acad. Sci. U.S.A.">
        <title>A global phylogenomic analysis of the shiitake genus Lentinula.</title>
        <authorList>
            <person name="Sierra-Patev S."/>
            <person name="Min B."/>
            <person name="Naranjo-Ortiz M."/>
            <person name="Looney B."/>
            <person name="Konkel Z."/>
            <person name="Slot J.C."/>
            <person name="Sakamoto Y."/>
            <person name="Steenwyk J.L."/>
            <person name="Rokas A."/>
            <person name="Carro J."/>
            <person name="Camarero S."/>
            <person name="Ferreira P."/>
            <person name="Molpeceres G."/>
            <person name="Ruiz-Duenas F.J."/>
            <person name="Serrano A."/>
            <person name="Henrissat B."/>
            <person name="Drula E."/>
            <person name="Hughes K.W."/>
            <person name="Mata J.L."/>
            <person name="Ishikawa N.K."/>
            <person name="Vargas-Isla R."/>
            <person name="Ushijima S."/>
            <person name="Smith C.A."/>
            <person name="Donoghue J."/>
            <person name="Ahrendt S."/>
            <person name="Andreopoulos W."/>
            <person name="He G."/>
            <person name="LaButti K."/>
            <person name="Lipzen A."/>
            <person name="Ng V."/>
            <person name="Riley R."/>
            <person name="Sandor L."/>
            <person name="Barry K."/>
            <person name="Martinez A.T."/>
            <person name="Xiao Y."/>
            <person name="Gibbons J.G."/>
            <person name="Terashima K."/>
            <person name="Grigoriev I.V."/>
            <person name="Hibbett D."/>
        </authorList>
    </citation>
    <scope>NUCLEOTIDE SEQUENCE</scope>
    <source>
        <strain evidence="3">Sp2 HRB7682 ss15</strain>
    </source>
</reference>
<keyword evidence="2" id="KW-0472">Membrane</keyword>
<evidence type="ECO:0000256" key="2">
    <source>
        <dbReference type="SAM" id="Phobius"/>
    </source>
</evidence>
<name>A0A9W9APF4_9AGAR</name>
<evidence type="ECO:0000313" key="3">
    <source>
        <dbReference type="EMBL" id="KAJ4487272.1"/>
    </source>
</evidence>
<feature type="transmembrane region" description="Helical" evidence="2">
    <location>
        <begin position="56"/>
        <end position="73"/>
    </location>
</feature>
<proteinExistence type="predicted"/>
<evidence type="ECO:0000256" key="1">
    <source>
        <dbReference type="SAM" id="MobiDB-lite"/>
    </source>
</evidence>
<comment type="caution">
    <text evidence="3">The sequence shown here is derived from an EMBL/GenBank/DDBJ whole genome shotgun (WGS) entry which is preliminary data.</text>
</comment>
<feature type="compositionally biased region" description="Basic and acidic residues" evidence="1">
    <location>
        <begin position="172"/>
        <end position="186"/>
    </location>
</feature>
<dbReference type="AlphaFoldDB" id="A0A9W9APF4"/>